<dbReference type="SFLD" id="SFLDG01129">
    <property type="entry name" value="C1.5:_HAD__Beta-PGM__Phosphata"/>
    <property type="match status" value="1"/>
</dbReference>
<dbReference type="PRINTS" id="PR00413">
    <property type="entry name" value="HADHALOGNASE"/>
</dbReference>
<dbReference type="InterPro" id="IPR003961">
    <property type="entry name" value="FN3_dom"/>
</dbReference>
<dbReference type="InterPro" id="IPR036412">
    <property type="entry name" value="HAD-like_sf"/>
</dbReference>
<dbReference type="PANTHER" id="PTHR47105">
    <property type="entry name" value="OS02G0173600 PROTEIN"/>
    <property type="match status" value="1"/>
</dbReference>
<sequence length="569" mass="61689">MWRTNLVPPVFGFWGGDYTGTVHNASDATSDGSFSVLPSGAYLCLMSVPVGSYTLEVAVGDLLGSASSCLELESGAKIYEGSAAVGAIERASAVVQKESLGACLTLRACADAVVNSWEVSQIACHSSCGFCSGTAESQCTISCMEGRTLDAGDNGTYCLARVPYAPTGLADSEVTNSSLRLSWEAGLSGGEPLTGYVIWASQGADFSEMASVDLATSAELTGLAGDTEYSFKVQALSSAGSGDLSAALGAERLAIAARRSLELPLGCAAWTVRTGPLVPEAVWDLVASPGQPGAKRMARVLFPAVRAVSLDVFGTLVVHRHPIHETYAACALWAKLENPPTAEELRPAFKQAYREALSSDPCFGHEAGISSRTWWEKTVRLALTHTGREYPREDFRRYFRRVYQHYGSAEAYEELPDAKDFLVWARQQGLALGVTSNTPDRVMDTVLPMLGFHDHFKWFVSSQEVGYQKPEPWIFVETYREASFWVEGVKREEILHVGDGLAADFCGARAAGLQAVLLDRGEGKQAQYQDWLEGPDYQGKSEEDIRNWTLQDLGQVKDLIQRSIIQQLQ</sequence>
<dbReference type="SMART" id="SM00060">
    <property type="entry name" value="FN3"/>
    <property type="match status" value="1"/>
</dbReference>
<dbReference type="Pfam" id="PF00702">
    <property type="entry name" value="Hydrolase"/>
    <property type="match status" value="1"/>
</dbReference>
<dbReference type="CDD" id="cd00064">
    <property type="entry name" value="FU"/>
    <property type="match status" value="1"/>
</dbReference>
<accession>A0AA36JKL4</accession>
<dbReference type="InterPro" id="IPR013783">
    <property type="entry name" value="Ig-like_fold"/>
</dbReference>
<organism evidence="2 3">
    <name type="scientific">Effrenium voratum</name>
    <dbReference type="NCBI Taxonomy" id="2562239"/>
    <lineage>
        <taxon>Eukaryota</taxon>
        <taxon>Sar</taxon>
        <taxon>Alveolata</taxon>
        <taxon>Dinophyceae</taxon>
        <taxon>Suessiales</taxon>
        <taxon>Symbiodiniaceae</taxon>
        <taxon>Effrenium</taxon>
    </lineage>
</organism>
<comment type="caution">
    <text evidence="2">The sequence shown here is derived from an EMBL/GenBank/DDBJ whole genome shotgun (WGS) entry which is preliminary data.</text>
</comment>
<dbReference type="PANTHER" id="PTHR47105:SF1">
    <property type="entry name" value="OS06G0665100 PROTEIN"/>
    <property type="match status" value="1"/>
</dbReference>
<feature type="domain" description="Fibronectin type-III" evidence="1">
    <location>
        <begin position="165"/>
        <end position="256"/>
    </location>
</feature>
<dbReference type="InterPro" id="IPR023214">
    <property type="entry name" value="HAD_sf"/>
</dbReference>
<dbReference type="Gene3D" id="3.40.50.1000">
    <property type="entry name" value="HAD superfamily/HAD-like"/>
    <property type="match status" value="1"/>
</dbReference>
<dbReference type="EMBL" id="CAUJNA010003662">
    <property type="protein sequence ID" value="CAJ1407220.1"/>
    <property type="molecule type" value="Genomic_DNA"/>
</dbReference>
<dbReference type="AlphaFoldDB" id="A0AA36JKL4"/>
<evidence type="ECO:0000313" key="3">
    <source>
        <dbReference type="Proteomes" id="UP001178507"/>
    </source>
</evidence>
<dbReference type="PROSITE" id="PS50853">
    <property type="entry name" value="FN3"/>
    <property type="match status" value="1"/>
</dbReference>
<name>A0AA36JKL4_9DINO</name>
<dbReference type="SUPFAM" id="SSF49265">
    <property type="entry name" value="Fibronectin type III"/>
    <property type="match status" value="1"/>
</dbReference>
<dbReference type="InterPro" id="IPR036116">
    <property type="entry name" value="FN3_sf"/>
</dbReference>
<proteinExistence type="predicted"/>
<dbReference type="Gene3D" id="2.60.40.10">
    <property type="entry name" value="Immunoglobulins"/>
    <property type="match status" value="1"/>
</dbReference>
<dbReference type="CDD" id="cd00063">
    <property type="entry name" value="FN3"/>
    <property type="match status" value="1"/>
</dbReference>
<dbReference type="InterPro" id="IPR044924">
    <property type="entry name" value="HAD-SF_hydro_IA_REG-2-like_cap"/>
</dbReference>
<dbReference type="SFLD" id="SFLDS00003">
    <property type="entry name" value="Haloacid_Dehalogenase"/>
    <property type="match status" value="1"/>
</dbReference>
<evidence type="ECO:0000259" key="1">
    <source>
        <dbReference type="PROSITE" id="PS50853"/>
    </source>
</evidence>
<dbReference type="InterPro" id="IPR006212">
    <property type="entry name" value="Furin_repeat"/>
</dbReference>
<dbReference type="SUPFAM" id="SSF56784">
    <property type="entry name" value="HAD-like"/>
    <property type="match status" value="1"/>
</dbReference>
<dbReference type="InterPro" id="IPR006439">
    <property type="entry name" value="HAD-SF_hydro_IA"/>
</dbReference>
<keyword evidence="3" id="KW-1185">Reference proteome</keyword>
<protein>
    <recommendedName>
        <fullName evidence="1">Fibronectin type-III domain-containing protein</fullName>
    </recommendedName>
</protein>
<dbReference type="Pfam" id="PF00041">
    <property type="entry name" value="fn3"/>
    <property type="match status" value="1"/>
</dbReference>
<evidence type="ECO:0000313" key="2">
    <source>
        <dbReference type="EMBL" id="CAJ1407220.1"/>
    </source>
</evidence>
<dbReference type="NCBIfam" id="TIGR01549">
    <property type="entry name" value="HAD-SF-IA-v1"/>
    <property type="match status" value="1"/>
</dbReference>
<reference evidence="2" key="1">
    <citation type="submission" date="2023-08" db="EMBL/GenBank/DDBJ databases">
        <authorList>
            <person name="Chen Y."/>
            <person name="Shah S."/>
            <person name="Dougan E. K."/>
            <person name="Thang M."/>
            <person name="Chan C."/>
        </authorList>
    </citation>
    <scope>NUCLEOTIDE SEQUENCE</scope>
</reference>
<dbReference type="Gene3D" id="1.10.150.720">
    <property type="entry name" value="Haloacid dehalogenase-like hydrolase"/>
    <property type="match status" value="1"/>
</dbReference>
<dbReference type="Proteomes" id="UP001178507">
    <property type="component" value="Unassembled WGS sequence"/>
</dbReference>
<gene>
    <name evidence="2" type="ORF">EVOR1521_LOCUS28982</name>
</gene>